<comment type="subcellular location">
    <subcellularLocation>
        <location evidence="3">Cell membrane</location>
        <topology evidence="3">Lipid-anchor</topology>
        <topology evidence="3">GPI-anchor</topology>
    </subcellularLocation>
    <subcellularLocation>
        <location evidence="2">Secreted</location>
        <location evidence="2">Cell wall</location>
    </subcellularLocation>
</comment>
<evidence type="ECO:0000256" key="2">
    <source>
        <dbReference type="ARBA" id="ARBA00004191"/>
    </source>
</evidence>
<keyword evidence="9" id="KW-0479">Metal-binding</keyword>
<comment type="similarity">
    <text evidence="4">Belongs to the polysaccharide deacetylase family.</text>
</comment>
<evidence type="ECO:0000256" key="20">
    <source>
        <dbReference type="ARBA" id="ARBA00024056"/>
    </source>
</evidence>
<evidence type="ECO:0000256" key="19">
    <source>
        <dbReference type="ARBA" id="ARBA00023326"/>
    </source>
</evidence>
<evidence type="ECO:0000256" key="4">
    <source>
        <dbReference type="ARBA" id="ARBA00010973"/>
    </source>
</evidence>
<evidence type="ECO:0000256" key="9">
    <source>
        <dbReference type="ARBA" id="ARBA00022723"/>
    </source>
</evidence>
<evidence type="ECO:0000256" key="12">
    <source>
        <dbReference type="ARBA" id="ARBA00023024"/>
    </source>
</evidence>
<gene>
    <name evidence="25" type="ORF">BXZ70DRAFT_902679</name>
</gene>
<dbReference type="Pfam" id="PF01522">
    <property type="entry name" value="Polysacc_deac_1"/>
    <property type="match status" value="1"/>
</dbReference>
<dbReference type="OrthoDB" id="407355at2759"/>
<evidence type="ECO:0000256" key="8">
    <source>
        <dbReference type="ARBA" id="ARBA00022622"/>
    </source>
</evidence>
<dbReference type="InterPro" id="IPR050248">
    <property type="entry name" value="Polysacc_deacetylase_ArnD"/>
</dbReference>
<dbReference type="Gene3D" id="3.20.20.370">
    <property type="entry name" value="Glycoside hydrolase/deacetylase"/>
    <property type="match status" value="1"/>
</dbReference>
<dbReference type="GO" id="GO:0005886">
    <property type="term" value="C:plasma membrane"/>
    <property type="evidence" value="ECO:0007669"/>
    <property type="project" value="UniProtKB-SubCell"/>
</dbReference>
<keyword evidence="13" id="KW-0472">Membrane</keyword>
<accession>A0A8K0XJK0</accession>
<dbReference type="PANTHER" id="PTHR10587">
    <property type="entry name" value="GLYCOSYL TRANSFERASE-RELATED"/>
    <property type="match status" value="1"/>
</dbReference>
<evidence type="ECO:0000313" key="26">
    <source>
        <dbReference type="Proteomes" id="UP000813824"/>
    </source>
</evidence>
<dbReference type="Proteomes" id="UP000813824">
    <property type="component" value="Unassembled WGS sequence"/>
</dbReference>
<dbReference type="GO" id="GO:0009272">
    <property type="term" value="P:fungal-type cell wall biogenesis"/>
    <property type="evidence" value="ECO:0007669"/>
    <property type="project" value="UniProtKB-ARBA"/>
</dbReference>
<evidence type="ECO:0000256" key="1">
    <source>
        <dbReference type="ARBA" id="ARBA00001941"/>
    </source>
</evidence>
<keyword evidence="26" id="KW-1185">Reference proteome</keyword>
<evidence type="ECO:0000256" key="3">
    <source>
        <dbReference type="ARBA" id="ARBA00004609"/>
    </source>
</evidence>
<evidence type="ECO:0000313" key="25">
    <source>
        <dbReference type="EMBL" id="KAH8075868.1"/>
    </source>
</evidence>
<dbReference type="EC" id="3.5.1.41" evidence="20"/>
<sequence>MKLQALTVLCTIALVNAHALHADRIARHAHIARQNTDTTSSSPAAPSPTTTATDTPPANTSNAPPPPPGPPQGTTSDTGSAGAPTGTTTGSTTASEPATPTYDINGIPPISHITSGMPTGTTYAVSHTYTPGAKPTAPAGAPALPQFTFVPSEWPAMDKPPPTDSPEVQAWMKELEGHDIPDLSVTVDGTCASDPAAFADAEKRGWWSCGGWTRPTDIIDCPDKFTWGVSFDDGPSPYTQKLLNYMDSMNMKATFFVVGSRALEYPNLLIEEYMAGHEISVHTWAHPPLTSRTTAQIVAELGWTRLIIQKVLGITPTTMRAPYGDIDDRVRAIALAMGMVPIQWTRTPEFTFDTNDWKVASGAVTGPQQMETFQTILSSASNMNNGFIVLAHDLYEITVDLAVGYTLPAALAHNPPFQIKRIGECNNIPMSNLYVETNKNATFPGPGATNASNPLPGGGVPGKGGNGSGAAAGGNNSGASSLQLPLVSAFVAAGFAALGAIF</sequence>
<evidence type="ECO:0000256" key="18">
    <source>
        <dbReference type="ARBA" id="ARBA00023316"/>
    </source>
</evidence>
<dbReference type="GO" id="GO:0000272">
    <property type="term" value="P:polysaccharide catabolic process"/>
    <property type="evidence" value="ECO:0007669"/>
    <property type="project" value="UniProtKB-KW"/>
</dbReference>
<evidence type="ECO:0000256" key="22">
    <source>
        <dbReference type="SAM" id="MobiDB-lite"/>
    </source>
</evidence>
<dbReference type="GO" id="GO:0004099">
    <property type="term" value="F:chitin deacetylase activity"/>
    <property type="evidence" value="ECO:0007669"/>
    <property type="project" value="UniProtKB-EC"/>
</dbReference>
<dbReference type="PANTHER" id="PTHR10587:SF133">
    <property type="entry name" value="CHITIN DEACETYLASE 1-RELATED"/>
    <property type="match status" value="1"/>
</dbReference>
<feature type="region of interest" description="Disordered" evidence="22">
    <location>
        <begin position="32"/>
        <end position="115"/>
    </location>
</feature>
<feature type="region of interest" description="Disordered" evidence="22">
    <location>
        <begin position="445"/>
        <end position="474"/>
    </location>
</feature>
<evidence type="ECO:0000256" key="5">
    <source>
        <dbReference type="ARBA" id="ARBA00022475"/>
    </source>
</evidence>
<keyword evidence="12" id="KW-0146">Chitin degradation</keyword>
<feature type="compositionally biased region" description="Low complexity" evidence="22">
    <location>
        <begin position="72"/>
        <end position="101"/>
    </location>
</feature>
<evidence type="ECO:0000256" key="7">
    <source>
        <dbReference type="ARBA" id="ARBA00022525"/>
    </source>
</evidence>
<keyword evidence="17" id="KW-0449">Lipoprotein</keyword>
<dbReference type="AlphaFoldDB" id="A0A8K0XJK0"/>
<evidence type="ECO:0000256" key="17">
    <source>
        <dbReference type="ARBA" id="ARBA00023288"/>
    </source>
</evidence>
<dbReference type="EMBL" id="JAEVFJ010000069">
    <property type="protein sequence ID" value="KAH8075868.1"/>
    <property type="molecule type" value="Genomic_DNA"/>
</dbReference>
<dbReference type="InterPro" id="IPR011330">
    <property type="entry name" value="Glyco_hydro/deAcase_b/a-brl"/>
</dbReference>
<organism evidence="25 26">
    <name type="scientific">Cristinia sonorae</name>
    <dbReference type="NCBI Taxonomy" id="1940300"/>
    <lineage>
        <taxon>Eukaryota</taxon>
        <taxon>Fungi</taxon>
        <taxon>Dikarya</taxon>
        <taxon>Basidiomycota</taxon>
        <taxon>Agaricomycotina</taxon>
        <taxon>Agaricomycetes</taxon>
        <taxon>Agaricomycetidae</taxon>
        <taxon>Agaricales</taxon>
        <taxon>Pleurotineae</taxon>
        <taxon>Stephanosporaceae</taxon>
        <taxon>Cristinia</taxon>
    </lineage>
</organism>
<keyword evidence="7" id="KW-0964">Secreted</keyword>
<dbReference type="GO" id="GO:0006032">
    <property type="term" value="P:chitin catabolic process"/>
    <property type="evidence" value="ECO:0007669"/>
    <property type="project" value="UniProtKB-KW"/>
</dbReference>
<evidence type="ECO:0000256" key="15">
    <source>
        <dbReference type="ARBA" id="ARBA00023277"/>
    </source>
</evidence>
<keyword evidence="15" id="KW-0119">Carbohydrate metabolism</keyword>
<feature type="compositionally biased region" description="Low complexity" evidence="22">
    <location>
        <begin position="32"/>
        <end position="62"/>
    </location>
</feature>
<feature type="domain" description="NodB homology" evidence="24">
    <location>
        <begin position="225"/>
        <end position="427"/>
    </location>
</feature>
<dbReference type="SUPFAM" id="SSF88713">
    <property type="entry name" value="Glycoside hydrolase/deacetylase"/>
    <property type="match status" value="1"/>
</dbReference>
<dbReference type="FunFam" id="3.20.20.370:FF:000004">
    <property type="entry name" value="Related to Chitin deacetylase"/>
    <property type="match status" value="1"/>
</dbReference>
<keyword evidence="14" id="KW-0325">Glycoprotein</keyword>
<evidence type="ECO:0000256" key="14">
    <source>
        <dbReference type="ARBA" id="ARBA00023180"/>
    </source>
</evidence>
<keyword evidence="5" id="KW-1003">Cell membrane</keyword>
<comment type="cofactor">
    <cofactor evidence="1">
        <name>Co(2+)</name>
        <dbReference type="ChEBI" id="CHEBI:48828"/>
    </cofactor>
</comment>
<protein>
    <recommendedName>
        <fullName evidence="20">chitin deacetylase</fullName>
        <ecNumber evidence="20">3.5.1.41</ecNumber>
    </recommendedName>
</protein>
<evidence type="ECO:0000256" key="13">
    <source>
        <dbReference type="ARBA" id="ARBA00023136"/>
    </source>
</evidence>
<keyword evidence="18" id="KW-0961">Cell wall biogenesis/degradation</keyword>
<comment type="catalytic activity">
    <reaction evidence="21">
        <text>[(1-&gt;4)-N-acetyl-beta-D-glucosaminyl](n) + n H2O = chitosan + n acetate</text>
        <dbReference type="Rhea" id="RHEA:10464"/>
        <dbReference type="Rhea" id="RHEA-COMP:9593"/>
        <dbReference type="Rhea" id="RHEA-COMP:9597"/>
        <dbReference type="ChEBI" id="CHEBI:15377"/>
        <dbReference type="ChEBI" id="CHEBI:17029"/>
        <dbReference type="ChEBI" id="CHEBI:30089"/>
        <dbReference type="ChEBI" id="CHEBI:57704"/>
        <dbReference type="EC" id="3.5.1.41"/>
    </reaction>
    <physiologicalReaction direction="left-to-right" evidence="21">
        <dbReference type="Rhea" id="RHEA:10465"/>
    </physiologicalReaction>
</comment>
<keyword evidence="10 23" id="KW-0732">Signal</keyword>
<evidence type="ECO:0000256" key="16">
    <source>
        <dbReference type="ARBA" id="ARBA00023285"/>
    </source>
</evidence>
<name>A0A8K0XJK0_9AGAR</name>
<keyword evidence="6" id="KW-0134">Cell wall</keyword>
<dbReference type="GO" id="GO:0071555">
    <property type="term" value="P:cell wall organization"/>
    <property type="evidence" value="ECO:0007669"/>
    <property type="project" value="UniProtKB-KW"/>
</dbReference>
<comment type="caution">
    <text evidence="25">The sequence shown here is derived from an EMBL/GenBank/DDBJ whole genome shotgun (WGS) entry which is preliminary data.</text>
</comment>
<dbReference type="GO" id="GO:0098552">
    <property type="term" value="C:side of membrane"/>
    <property type="evidence" value="ECO:0007669"/>
    <property type="project" value="UniProtKB-KW"/>
</dbReference>
<feature type="signal peptide" evidence="23">
    <location>
        <begin position="1"/>
        <end position="17"/>
    </location>
</feature>
<feature type="compositionally biased region" description="Gly residues" evidence="22">
    <location>
        <begin position="456"/>
        <end position="474"/>
    </location>
</feature>
<evidence type="ECO:0000256" key="10">
    <source>
        <dbReference type="ARBA" id="ARBA00022729"/>
    </source>
</evidence>
<reference evidence="25" key="1">
    <citation type="journal article" date="2021" name="New Phytol.">
        <title>Evolutionary innovations through gain and loss of genes in the ectomycorrhizal Boletales.</title>
        <authorList>
            <person name="Wu G."/>
            <person name="Miyauchi S."/>
            <person name="Morin E."/>
            <person name="Kuo A."/>
            <person name="Drula E."/>
            <person name="Varga T."/>
            <person name="Kohler A."/>
            <person name="Feng B."/>
            <person name="Cao Y."/>
            <person name="Lipzen A."/>
            <person name="Daum C."/>
            <person name="Hundley H."/>
            <person name="Pangilinan J."/>
            <person name="Johnson J."/>
            <person name="Barry K."/>
            <person name="LaButti K."/>
            <person name="Ng V."/>
            <person name="Ahrendt S."/>
            <person name="Min B."/>
            <person name="Choi I.G."/>
            <person name="Park H."/>
            <person name="Plett J.M."/>
            <person name="Magnuson J."/>
            <person name="Spatafora J.W."/>
            <person name="Nagy L.G."/>
            <person name="Henrissat B."/>
            <person name="Grigoriev I.V."/>
            <person name="Yang Z.L."/>
            <person name="Xu J."/>
            <person name="Martin F.M."/>
        </authorList>
    </citation>
    <scope>NUCLEOTIDE SEQUENCE</scope>
    <source>
        <strain evidence="25">KKN 215</strain>
    </source>
</reference>
<proteinExistence type="inferred from homology"/>
<feature type="chain" id="PRO_5035453786" description="chitin deacetylase" evidence="23">
    <location>
        <begin position="18"/>
        <end position="502"/>
    </location>
</feature>
<keyword evidence="8" id="KW-0336">GPI-anchor</keyword>
<keyword evidence="16" id="KW-0170">Cobalt</keyword>
<evidence type="ECO:0000256" key="6">
    <source>
        <dbReference type="ARBA" id="ARBA00022512"/>
    </source>
</evidence>
<dbReference type="PROSITE" id="PS51677">
    <property type="entry name" value="NODB"/>
    <property type="match status" value="1"/>
</dbReference>
<evidence type="ECO:0000256" key="21">
    <source>
        <dbReference type="ARBA" id="ARBA00048494"/>
    </source>
</evidence>
<evidence type="ECO:0000256" key="23">
    <source>
        <dbReference type="SAM" id="SignalP"/>
    </source>
</evidence>
<dbReference type="GO" id="GO:0046872">
    <property type="term" value="F:metal ion binding"/>
    <property type="evidence" value="ECO:0007669"/>
    <property type="project" value="UniProtKB-KW"/>
</dbReference>
<evidence type="ECO:0000256" key="11">
    <source>
        <dbReference type="ARBA" id="ARBA00022801"/>
    </source>
</evidence>
<dbReference type="InterPro" id="IPR002509">
    <property type="entry name" value="NODB_dom"/>
</dbReference>
<keyword evidence="11" id="KW-0378">Hydrolase</keyword>
<keyword evidence="19" id="KW-0624">Polysaccharide degradation</keyword>
<evidence type="ECO:0000259" key="24">
    <source>
        <dbReference type="PROSITE" id="PS51677"/>
    </source>
</evidence>